<dbReference type="Pfam" id="PF11985">
    <property type="entry name" value="Phage_Mu_Gp27"/>
    <property type="match status" value="1"/>
</dbReference>
<name>A0A511NB13_DEIC1</name>
<dbReference type="RefSeq" id="WP_186816314.1">
    <property type="nucleotide sequence ID" value="NZ_BJXB01000053.1"/>
</dbReference>
<evidence type="ECO:0000313" key="1">
    <source>
        <dbReference type="EMBL" id="GEM50015.1"/>
    </source>
</evidence>
<keyword evidence="2" id="KW-1185">Reference proteome</keyword>
<dbReference type="AlphaFoldDB" id="A0A511NB13"/>
<comment type="caution">
    <text evidence="1">The sequence shown here is derived from an EMBL/GenBank/DDBJ whole genome shotgun (WGS) entry which is preliminary data.</text>
</comment>
<proteinExistence type="predicted"/>
<gene>
    <name evidence="1" type="ORF">DC3_56500</name>
</gene>
<accession>A0A511NB13</accession>
<dbReference type="InterPro" id="IPR021874">
    <property type="entry name" value="Phage_Mu_Gp27"/>
</dbReference>
<organism evidence="1 2">
    <name type="scientific">Deinococcus cellulosilyticus (strain DSM 18568 / NBRC 106333 / KACC 11606 / 5516J-15)</name>
    <dbReference type="NCBI Taxonomy" id="1223518"/>
    <lineage>
        <taxon>Bacteria</taxon>
        <taxon>Thermotogati</taxon>
        <taxon>Deinococcota</taxon>
        <taxon>Deinococci</taxon>
        <taxon>Deinococcales</taxon>
        <taxon>Deinococcaceae</taxon>
        <taxon>Deinococcus</taxon>
    </lineage>
</organism>
<sequence>MPDTTNLGQLSRRCKVCMSPLQEEIDLMLLGETRHDDGTPWKYEEIVDWCHARGFSVAEASLSRHRTNHLMPSVQASLEVERQMEAISKATGKQLSIHSALMNTIVMKVIRRLDDDDLDGVAMDKVLRVAVQASRTAMNLKKAEVVLNADRVKEIAGKLSETGNMSPEALRAIRRDLYGLIDEEDPDAQTE</sequence>
<evidence type="ECO:0008006" key="3">
    <source>
        <dbReference type="Google" id="ProtNLM"/>
    </source>
</evidence>
<reference evidence="1 2" key="1">
    <citation type="submission" date="2019-07" db="EMBL/GenBank/DDBJ databases">
        <title>Whole genome shotgun sequence of Deinococcus cellulosilyticus NBRC 106333.</title>
        <authorList>
            <person name="Hosoyama A."/>
            <person name="Uohara A."/>
            <person name="Ohji S."/>
            <person name="Ichikawa N."/>
        </authorList>
    </citation>
    <scope>NUCLEOTIDE SEQUENCE [LARGE SCALE GENOMIC DNA]</scope>
    <source>
        <strain evidence="1 2">NBRC 106333</strain>
    </source>
</reference>
<dbReference type="EMBL" id="BJXB01000053">
    <property type="protein sequence ID" value="GEM50015.1"/>
    <property type="molecule type" value="Genomic_DNA"/>
</dbReference>
<evidence type="ECO:0000313" key="2">
    <source>
        <dbReference type="Proteomes" id="UP000321306"/>
    </source>
</evidence>
<protein>
    <recommendedName>
        <fullName evidence="3">DUF3486 family protein</fullName>
    </recommendedName>
</protein>
<dbReference type="Proteomes" id="UP000321306">
    <property type="component" value="Unassembled WGS sequence"/>
</dbReference>